<evidence type="ECO:0000259" key="1">
    <source>
        <dbReference type="Pfam" id="PF09995"/>
    </source>
</evidence>
<dbReference type="Pfam" id="PF09995">
    <property type="entry name" value="MPAB_Lcp_cat"/>
    <property type="match status" value="1"/>
</dbReference>
<dbReference type="GO" id="GO:0016491">
    <property type="term" value="F:oxidoreductase activity"/>
    <property type="evidence" value="ECO:0007669"/>
    <property type="project" value="UniProtKB-KW"/>
</dbReference>
<name>A0ABV9Z442_9HYPH</name>
<keyword evidence="3" id="KW-1185">Reference proteome</keyword>
<comment type="caution">
    <text evidence="2">The sequence shown here is derived from an EMBL/GenBank/DDBJ whole genome shotgun (WGS) entry which is preliminary data.</text>
</comment>
<dbReference type="RefSeq" id="WP_379770646.1">
    <property type="nucleotide sequence ID" value="NZ_JBHSJF010000006.1"/>
</dbReference>
<evidence type="ECO:0000313" key="2">
    <source>
        <dbReference type="EMBL" id="MFC5068485.1"/>
    </source>
</evidence>
<dbReference type="PANTHER" id="PTHR36151:SF3">
    <property type="entry name" value="ER-BOUND OXYGENASE MPAB_MPAB'_RUBBER OXYGENASE CATALYTIC DOMAIN-CONTAINING PROTEIN"/>
    <property type="match status" value="1"/>
</dbReference>
<dbReference type="Proteomes" id="UP001595796">
    <property type="component" value="Unassembled WGS sequence"/>
</dbReference>
<dbReference type="EC" id="1.-.-.-" evidence="2"/>
<keyword evidence="2" id="KW-0560">Oxidoreductase</keyword>
<accession>A0ABV9Z442</accession>
<feature type="domain" description="ER-bound oxygenase mpaB/mpaB'/Rubber oxygenase catalytic" evidence="1">
    <location>
        <begin position="108"/>
        <end position="324"/>
    </location>
</feature>
<gene>
    <name evidence="2" type="ORF">ACFPFW_10735</name>
</gene>
<protein>
    <submittedName>
        <fullName evidence="2">Oxygenase MpaB family protein</fullName>
        <ecNumber evidence="2">1.-.-.-</ecNumber>
    </submittedName>
</protein>
<evidence type="ECO:0000313" key="3">
    <source>
        <dbReference type="Proteomes" id="UP001595796"/>
    </source>
</evidence>
<dbReference type="PANTHER" id="PTHR36151">
    <property type="entry name" value="BLR2777 PROTEIN"/>
    <property type="match status" value="1"/>
</dbReference>
<sequence length="341" mass="38212">MAARISQAIEEGLTTRCLHRLKNRPTPPEVPYAASRIRYIMEPTWISIGAGSSEFEFRLSTSRLIVSGMNRLRNVIREHVHGLVGIRTSGTRHIRKDDGLFGRSSVCWKVHGDFTTMMIGGVAALLLQMLHPAAVAGVWDHSNFRHDMQGRLRRTAQFISGTTYGDTDQALRLIDRVRTIHDRVRGVLPDGTPYSANDPALLTWIHVAEVSSFLKAYVRYRDPLLPHSEQDRYFAEVSEIAVLLGAEAVPRTRQEVSEYLRTSRADLRFDRRTRQVADALLKQPASSLALAPFQRLVLDAGVDLLPDWAAEMHGLRIAPLRRPAIRASAIGVGSVLRWALT</sequence>
<dbReference type="InterPro" id="IPR018713">
    <property type="entry name" value="MPAB/Lcp_cat_dom"/>
</dbReference>
<organism evidence="2 3">
    <name type="scientific">Flaviflagellibacter deserti</name>
    <dbReference type="NCBI Taxonomy" id="2267266"/>
    <lineage>
        <taxon>Bacteria</taxon>
        <taxon>Pseudomonadati</taxon>
        <taxon>Pseudomonadota</taxon>
        <taxon>Alphaproteobacteria</taxon>
        <taxon>Hyphomicrobiales</taxon>
        <taxon>Flaviflagellibacter</taxon>
    </lineage>
</organism>
<dbReference type="EMBL" id="JBHSJF010000006">
    <property type="protein sequence ID" value="MFC5068485.1"/>
    <property type="molecule type" value="Genomic_DNA"/>
</dbReference>
<reference evidence="3" key="1">
    <citation type="journal article" date="2019" name="Int. J. Syst. Evol. Microbiol.">
        <title>The Global Catalogue of Microorganisms (GCM) 10K type strain sequencing project: providing services to taxonomists for standard genome sequencing and annotation.</title>
        <authorList>
            <consortium name="The Broad Institute Genomics Platform"/>
            <consortium name="The Broad Institute Genome Sequencing Center for Infectious Disease"/>
            <person name="Wu L."/>
            <person name="Ma J."/>
        </authorList>
    </citation>
    <scope>NUCLEOTIDE SEQUENCE [LARGE SCALE GENOMIC DNA]</scope>
    <source>
        <strain evidence="3">CGMCC 1.16444</strain>
    </source>
</reference>
<proteinExistence type="predicted"/>